<dbReference type="InterPro" id="IPR010982">
    <property type="entry name" value="Lambda_DNA-bd_dom_sf"/>
</dbReference>
<evidence type="ECO:0000313" key="3">
    <source>
        <dbReference type="EMBL" id="AJG21167.1"/>
    </source>
</evidence>
<dbReference type="PROSITE" id="PS50943">
    <property type="entry name" value="HTH_CROC1"/>
    <property type="match status" value="1"/>
</dbReference>
<dbReference type="SMART" id="SM00530">
    <property type="entry name" value="HTH_XRE"/>
    <property type="match status" value="1"/>
</dbReference>
<dbReference type="PANTHER" id="PTHR46797:SF1">
    <property type="entry name" value="METHYLPHOSPHONATE SYNTHASE"/>
    <property type="match status" value="1"/>
</dbReference>
<accession>A0A0C4Y706</accession>
<gene>
    <name evidence="3" type="ORF">RR42_m3807</name>
</gene>
<evidence type="ECO:0000259" key="2">
    <source>
        <dbReference type="PROSITE" id="PS50943"/>
    </source>
</evidence>
<dbReference type="AlphaFoldDB" id="A0A0C4Y706"/>
<dbReference type="InterPro" id="IPR050807">
    <property type="entry name" value="TransReg_Diox_bact_type"/>
</dbReference>
<feature type="domain" description="HTH cro/C1-type" evidence="2">
    <location>
        <begin position="17"/>
        <end position="71"/>
    </location>
</feature>
<dbReference type="GO" id="GO:0003700">
    <property type="term" value="F:DNA-binding transcription factor activity"/>
    <property type="evidence" value="ECO:0007669"/>
    <property type="project" value="TreeGrafter"/>
</dbReference>
<protein>
    <submittedName>
        <fullName evidence="3">Transcriptional regulator, XRE family</fullName>
    </submittedName>
</protein>
<keyword evidence="1" id="KW-0238">DNA-binding</keyword>
<evidence type="ECO:0000313" key="4">
    <source>
        <dbReference type="Proteomes" id="UP000031843"/>
    </source>
</evidence>
<dbReference type="OrthoDB" id="5524454at2"/>
<proteinExistence type="predicted"/>
<dbReference type="RefSeq" id="WP_043350131.1">
    <property type="nucleotide sequence ID" value="NZ_CP010536.1"/>
</dbReference>
<dbReference type="Gene3D" id="1.10.260.40">
    <property type="entry name" value="lambda repressor-like DNA-binding domains"/>
    <property type="match status" value="1"/>
</dbReference>
<keyword evidence="4" id="KW-1185">Reference proteome</keyword>
<dbReference type="SUPFAM" id="SSF47413">
    <property type="entry name" value="lambda repressor-like DNA-binding domains"/>
    <property type="match status" value="1"/>
</dbReference>
<sequence length="122" mass="13348">MHKTDMDQLAGVVGRAIARQRIAAELTQEQVAERLGIGNEAVSRMERGVVMPTIGRLAELADIFQCETADLLTEASNRASDQAHHLTRLLSRVSSGDRAMLVDMVEKLAARLGSRRADTGRH</sequence>
<dbReference type="GO" id="GO:0005829">
    <property type="term" value="C:cytosol"/>
    <property type="evidence" value="ECO:0007669"/>
    <property type="project" value="TreeGrafter"/>
</dbReference>
<organism evidence="3 4">
    <name type="scientific">Cupriavidus basilensis</name>
    <dbReference type="NCBI Taxonomy" id="68895"/>
    <lineage>
        <taxon>Bacteria</taxon>
        <taxon>Pseudomonadati</taxon>
        <taxon>Pseudomonadota</taxon>
        <taxon>Betaproteobacteria</taxon>
        <taxon>Burkholderiales</taxon>
        <taxon>Burkholderiaceae</taxon>
        <taxon>Cupriavidus</taxon>
    </lineage>
</organism>
<dbReference type="GO" id="GO:0003677">
    <property type="term" value="F:DNA binding"/>
    <property type="evidence" value="ECO:0007669"/>
    <property type="project" value="UniProtKB-KW"/>
</dbReference>
<dbReference type="PANTHER" id="PTHR46797">
    <property type="entry name" value="HTH-TYPE TRANSCRIPTIONAL REGULATOR"/>
    <property type="match status" value="1"/>
</dbReference>
<evidence type="ECO:0000256" key="1">
    <source>
        <dbReference type="ARBA" id="ARBA00023125"/>
    </source>
</evidence>
<name>A0A0C4Y706_9BURK</name>
<dbReference type="Proteomes" id="UP000031843">
    <property type="component" value="Chromosome main"/>
</dbReference>
<reference evidence="3 4" key="1">
    <citation type="journal article" date="2015" name="Genome Announc.">
        <title>Complete Genome Sequence of Cupriavidus basilensis 4G11, Isolated from the Oak Ridge Field Research Center Site.</title>
        <authorList>
            <person name="Ray J."/>
            <person name="Waters R.J."/>
            <person name="Skerker J.M."/>
            <person name="Kuehl J.V."/>
            <person name="Price M.N."/>
            <person name="Huang J."/>
            <person name="Chakraborty R."/>
            <person name="Arkin A.P."/>
            <person name="Deutschbauer A."/>
        </authorList>
    </citation>
    <scope>NUCLEOTIDE SEQUENCE [LARGE SCALE GENOMIC DNA]</scope>
    <source>
        <strain evidence="3">4G11</strain>
    </source>
</reference>
<dbReference type="EMBL" id="CP010536">
    <property type="protein sequence ID" value="AJG21167.1"/>
    <property type="molecule type" value="Genomic_DNA"/>
</dbReference>
<dbReference type="STRING" id="68895.RR42_m3807"/>
<dbReference type="InterPro" id="IPR001387">
    <property type="entry name" value="Cro/C1-type_HTH"/>
</dbReference>
<dbReference type="Pfam" id="PF01381">
    <property type="entry name" value="HTH_3"/>
    <property type="match status" value="1"/>
</dbReference>
<dbReference type="CDD" id="cd00093">
    <property type="entry name" value="HTH_XRE"/>
    <property type="match status" value="1"/>
</dbReference>
<dbReference type="KEGG" id="cbw:RR42_m3807"/>